<reference evidence="1 2" key="1">
    <citation type="journal article" date="2018" name="Front. Plant Sci.">
        <title>Red Clover (Trifolium pratense) and Zigzag Clover (T. medium) - A Picture of Genomic Similarities and Differences.</title>
        <authorList>
            <person name="Dluhosova J."/>
            <person name="Istvanek J."/>
            <person name="Nedelnik J."/>
            <person name="Repkova J."/>
        </authorList>
    </citation>
    <scope>NUCLEOTIDE SEQUENCE [LARGE SCALE GENOMIC DNA]</scope>
    <source>
        <strain evidence="2">cv. 10/8</strain>
        <tissue evidence="1">Leaf</tissue>
    </source>
</reference>
<name>A0A392SF72_9FABA</name>
<proteinExistence type="predicted"/>
<evidence type="ECO:0000313" key="1">
    <source>
        <dbReference type="EMBL" id="MCI47092.1"/>
    </source>
</evidence>
<dbReference type="Proteomes" id="UP000265520">
    <property type="component" value="Unassembled WGS sequence"/>
</dbReference>
<dbReference type="EMBL" id="LXQA010367166">
    <property type="protein sequence ID" value="MCI47092.1"/>
    <property type="molecule type" value="Genomic_DNA"/>
</dbReference>
<evidence type="ECO:0000313" key="2">
    <source>
        <dbReference type="Proteomes" id="UP000265520"/>
    </source>
</evidence>
<keyword evidence="2" id="KW-1185">Reference proteome</keyword>
<comment type="caution">
    <text evidence="1">The sequence shown here is derived from an EMBL/GenBank/DDBJ whole genome shotgun (WGS) entry which is preliminary data.</text>
</comment>
<accession>A0A392SF72</accession>
<protein>
    <submittedName>
        <fullName evidence="1">Arogenate dehydrogenase 1 chloroplastic-like</fullName>
    </submittedName>
</protein>
<organism evidence="1 2">
    <name type="scientific">Trifolium medium</name>
    <dbReference type="NCBI Taxonomy" id="97028"/>
    <lineage>
        <taxon>Eukaryota</taxon>
        <taxon>Viridiplantae</taxon>
        <taxon>Streptophyta</taxon>
        <taxon>Embryophyta</taxon>
        <taxon>Tracheophyta</taxon>
        <taxon>Spermatophyta</taxon>
        <taxon>Magnoliopsida</taxon>
        <taxon>eudicotyledons</taxon>
        <taxon>Gunneridae</taxon>
        <taxon>Pentapetalae</taxon>
        <taxon>rosids</taxon>
        <taxon>fabids</taxon>
        <taxon>Fabales</taxon>
        <taxon>Fabaceae</taxon>
        <taxon>Papilionoideae</taxon>
        <taxon>50 kb inversion clade</taxon>
        <taxon>NPAAA clade</taxon>
        <taxon>Hologalegina</taxon>
        <taxon>IRL clade</taxon>
        <taxon>Trifolieae</taxon>
        <taxon>Trifolium</taxon>
    </lineage>
</organism>
<dbReference type="AlphaFoldDB" id="A0A392SF72"/>
<sequence>MLERLDMAFEDLMKQLIARLHDVVRNQLFEDVAKVQTLQDNSNYAMAKYAQNGNGCNCIILQ</sequence>